<evidence type="ECO:0000256" key="2">
    <source>
        <dbReference type="ARBA" id="ARBA00010742"/>
    </source>
</evidence>
<dbReference type="Pfam" id="PF13379">
    <property type="entry name" value="NMT1_2"/>
    <property type="match status" value="1"/>
</dbReference>
<evidence type="ECO:0000256" key="1">
    <source>
        <dbReference type="ARBA" id="ARBA00004418"/>
    </source>
</evidence>
<evidence type="ECO:0000313" key="5">
    <source>
        <dbReference type="EMBL" id="SKA60195.1"/>
    </source>
</evidence>
<dbReference type="GO" id="GO:0042597">
    <property type="term" value="C:periplasmic space"/>
    <property type="evidence" value="ECO:0007669"/>
    <property type="project" value="UniProtKB-SubCell"/>
</dbReference>
<proteinExistence type="inferred from homology"/>
<dbReference type="PANTHER" id="PTHR30024">
    <property type="entry name" value="ALIPHATIC SULFONATES-BINDING PROTEIN-RELATED"/>
    <property type="match status" value="1"/>
</dbReference>
<keyword evidence="3 4" id="KW-0732">Signal</keyword>
<gene>
    <name evidence="5" type="ORF">SAMN02745213_00825</name>
</gene>
<keyword evidence="6" id="KW-1185">Reference proteome</keyword>
<evidence type="ECO:0000256" key="3">
    <source>
        <dbReference type="ARBA" id="ARBA00022729"/>
    </source>
</evidence>
<dbReference type="AlphaFoldDB" id="A0A1T4V5E9"/>
<evidence type="ECO:0000256" key="4">
    <source>
        <dbReference type="SAM" id="SignalP"/>
    </source>
</evidence>
<accession>A0A1T4V5E9</accession>
<evidence type="ECO:0000313" key="6">
    <source>
        <dbReference type="Proteomes" id="UP000242432"/>
    </source>
</evidence>
<feature type="chain" id="PRO_5010576960" evidence="4">
    <location>
        <begin position="25"/>
        <end position="373"/>
    </location>
</feature>
<reference evidence="6" key="1">
    <citation type="submission" date="2017-02" db="EMBL/GenBank/DDBJ databases">
        <authorList>
            <person name="Varghese N."/>
            <person name="Submissions S."/>
        </authorList>
    </citation>
    <scope>NUCLEOTIDE SEQUENCE [LARGE SCALE GENOMIC DNA]</scope>
    <source>
        <strain evidence="6">DSM 3072</strain>
    </source>
</reference>
<dbReference type="EMBL" id="FUXX01000010">
    <property type="protein sequence ID" value="SKA60195.1"/>
    <property type="molecule type" value="Genomic_DNA"/>
</dbReference>
<organism evidence="5 6">
    <name type="scientific">Succinivibrio dextrinosolvens DSM 3072</name>
    <dbReference type="NCBI Taxonomy" id="1123324"/>
    <lineage>
        <taxon>Bacteria</taxon>
        <taxon>Pseudomonadati</taxon>
        <taxon>Pseudomonadota</taxon>
        <taxon>Gammaproteobacteria</taxon>
        <taxon>Aeromonadales</taxon>
        <taxon>Succinivibrionaceae</taxon>
        <taxon>Succinivibrio</taxon>
    </lineage>
</organism>
<dbReference type="Proteomes" id="UP000242432">
    <property type="component" value="Unassembled WGS sequence"/>
</dbReference>
<name>A0A1T4V5E9_9GAMM</name>
<comment type="subcellular location">
    <subcellularLocation>
        <location evidence="1">Periplasm</location>
    </subcellularLocation>
</comment>
<dbReference type="PANTHER" id="PTHR30024:SF47">
    <property type="entry name" value="TAURINE-BINDING PERIPLASMIC PROTEIN"/>
    <property type="match status" value="1"/>
</dbReference>
<feature type="signal peptide" evidence="4">
    <location>
        <begin position="1"/>
        <end position="24"/>
    </location>
</feature>
<dbReference type="RefSeq" id="WP_078928362.1">
    <property type="nucleotide sequence ID" value="NZ_FUXX01000010.1"/>
</dbReference>
<protein>
    <submittedName>
        <fullName evidence="5">NitT/TauT family transport system substrate-binding protein</fullName>
    </submittedName>
</protein>
<dbReference type="Gene3D" id="3.40.190.10">
    <property type="entry name" value="Periplasmic binding protein-like II"/>
    <property type="match status" value="1"/>
</dbReference>
<sequence>MIKKILYTLLLGITSSILYTQAQAIESEYTEEFEHVKVTTLLEHEGFLLWYAKLQGWDRELGLDIDLTIINSSGTDVLEAKRNDSSAWDITAIGAVPAFISSENVPIKIIGIANDESNATDILVPNNSDILKTRGWSKDFPYIYGDPDSIRGKNFYLRKGTSSDYTLANWLNIFGLTEDDVNIIDTQTPDIISKVNSKDADGVVLWSPENYEALKNGYQIVSNSAHVAAFVPVVFVSDYDYAEKNPEVLSKFLALYERAARLQIEDVFKLILSYKEFLRVYTGKVYYEDFCIYDLKAHPVFTLEEQISMFTSTDQYNSAMDLLEANIAKRFEKLYSKTMNPFSFFGKSFKRETTRMYLDKSIEYKKNNYMKLN</sequence>
<dbReference type="SUPFAM" id="SSF53850">
    <property type="entry name" value="Periplasmic binding protein-like II"/>
    <property type="match status" value="1"/>
</dbReference>
<comment type="similarity">
    <text evidence="2">Belongs to the bacterial solute-binding protein SsuA/TauA family.</text>
</comment>